<keyword evidence="2" id="KW-1185">Reference proteome</keyword>
<proteinExistence type="predicted"/>
<dbReference type="EMBL" id="JARBJD010000048">
    <property type="protein sequence ID" value="KAK2957253.1"/>
    <property type="molecule type" value="Genomic_DNA"/>
</dbReference>
<accession>A0ABQ9Y0I8</accession>
<evidence type="ECO:0000313" key="2">
    <source>
        <dbReference type="Proteomes" id="UP001281761"/>
    </source>
</evidence>
<evidence type="ECO:0000313" key="1">
    <source>
        <dbReference type="EMBL" id="KAK2957253.1"/>
    </source>
</evidence>
<sequence length="241" mass="26806">MALPLNTSIGSSAFSNSVIPFLYNSLVDAELLEPSYFSSSVHSVLSTLISQTVTQHLNDPNRIPSVGLELLVSAYPHLKDETDILLLSRLLMVCPSGRKGKSRLDVLVDHPSPKIGLVALIRWFQLLSSFAKTTKLEDAIESNGFTLTKVETLLLRAFYQIVEHDGPDDLITQLYEAINSIMTLEGEPLFFKTAQQQTLDELKLVADTRCETHAKDSPRGKVLFDVAQWIARHLHLPPPTE</sequence>
<gene>
    <name evidence="1" type="ORF">BLNAU_7847</name>
</gene>
<dbReference type="Proteomes" id="UP001281761">
    <property type="component" value="Unassembled WGS sequence"/>
</dbReference>
<comment type="caution">
    <text evidence="1">The sequence shown here is derived from an EMBL/GenBank/DDBJ whole genome shotgun (WGS) entry which is preliminary data.</text>
</comment>
<organism evidence="1 2">
    <name type="scientific">Blattamonas nauphoetae</name>
    <dbReference type="NCBI Taxonomy" id="2049346"/>
    <lineage>
        <taxon>Eukaryota</taxon>
        <taxon>Metamonada</taxon>
        <taxon>Preaxostyla</taxon>
        <taxon>Oxymonadida</taxon>
        <taxon>Blattamonas</taxon>
    </lineage>
</organism>
<name>A0ABQ9Y0I8_9EUKA</name>
<protein>
    <submittedName>
        <fullName evidence="1">Uncharacterized protein</fullName>
    </submittedName>
</protein>
<reference evidence="1 2" key="1">
    <citation type="journal article" date="2022" name="bioRxiv">
        <title>Genomics of Preaxostyla Flagellates Illuminates Evolutionary Transitions and the Path Towards Mitochondrial Loss.</title>
        <authorList>
            <person name="Novak L.V.F."/>
            <person name="Treitli S.C."/>
            <person name="Pyrih J."/>
            <person name="Halakuc P."/>
            <person name="Pipaliya S.V."/>
            <person name="Vacek V."/>
            <person name="Brzon O."/>
            <person name="Soukal P."/>
            <person name="Eme L."/>
            <person name="Dacks J.B."/>
            <person name="Karnkowska A."/>
            <person name="Elias M."/>
            <person name="Hampl V."/>
        </authorList>
    </citation>
    <scope>NUCLEOTIDE SEQUENCE [LARGE SCALE GENOMIC DNA]</scope>
    <source>
        <strain evidence="1">NAU3</strain>
        <tissue evidence="1">Gut</tissue>
    </source>
</reference>